<dbReference type="EMBL" id="JBDIZK010000002">
    <property type="protein sequence ID" value="MEN3746489.1"/>
    <property type="molecule type" value="Genomic_DNA"/>
</dbReference>
<evidence type="ECO:0000256" key="1">
    <source>
        <dbReference type="SAM" id="SignalP"/>
    </source>
</evidence>
<evidence type="ECO:0000313" key="3">
    <source>
        <dbReference type="Proteomes" id="UP001427805"/>
    </source>
</evidence>
<feature type="signal peptide" evidence="1">
    <location>
        <begin position="1"/>
        <end position="20"/>
    </location>
</feature>
<keyword evidence="1" id="KW-0732">Signal</keyword>
<dbReference type="Proteomes" id="UP001427805">
    <property type="component" value="Unassembled WGS sequence"/>
</dbReference>
<reference evidence="2 3" key="1">
    <citation type="submission" date="2024-05" db="EMBL/GenBank/DDBJ databases">
        <title>Sphingomonas sp. HF-S3 16S ribosomal RNA gene Genome sequencing and assembly.</title>
        <authorList>
            <person name="Lee H."/>
        </authorList>
    </citation>
    <scope>NUCLEOTIDE SEQUENCE [LARGE SCALE GENOMIC DNA]</scope>
    <source>
        <strain evidence="2 3">HF-S3</strain>
    </source>
</reference>
<name>A0ABV0B4I0_9SPHN</name>
<proteinExistence type="predicted"/>
<sequence length="277" mass="29228">MKTLFFCCAAALTAPLPAIAQTAAPTSQAAPLPAGPGYASIARQVLGSPLVIDGVIRSATRVKDAEATGLAPGRARFYVEIDVTALIRGTGAMATRVAYLVDVPLDARGRAPKLKKMRVVAFARSVPNAPDQVQLTGPDAQIPWTPELDSRVRGIVREVLAADAPEAVTGVGNAFHVPGSLPGEGETQIFLLTGSGQQISLQVLRRPNQQPRWSVSTGDFIDESAGAPPRDTLLWYRLACGLPSELPPTALEAGDPTSAQIAREDYQFVRKSLGPCN</sequence>
<protein>
    <recommendedName>
        <fullName evidence="4">DUF4131 domain-containing protein</fullName>
    </recommendedName>
</protein>
<comment type="caution">
    <text evidence="2">The sequence shown here is derived from an EMBL/GenBank/DDBJ whole genome shotgun (WGS) entry which is preliminary data.</text>
</comment>
<accession>A0ABV0B4I0</accession>
<evidence type="ECO:0008006" key="4">
    <source>
        <dbReference type="Google" id="ProtNLM"/>
    </source>
</evidence>
<gene>
    <name evidence="2" type="ORF">TPR58_04875</name>
</gene>
<keyword evidence="3" id="KW-1185">Reference proteome</keyword>
<feature type="chain" id="PRO_5046553225" description="DUF4131 domain-containing protein" evidence="1">
    <location>
        <begin position="21"/>
        <end position="277"/>
    </location>
</feature>
<organism evidence="2 3">
    <name type="scientific">Sphingomonas rustica</name>
    <dbReference type="NCBI Taxonomy" id="3103142"/>
    <lineage>
        <taxon>Bacteria</taxon>
        <taxon>Pseudomonadati</taxon>
        <taxon>Pseudomonadota</taxon>
        <taxon>Alphaproteobacteria</taxon>
        <taxon>Sphingomonadales</taxon>
        <taxon>Sphingomonadaceae</taxon>
        <taxon>Sphingomonas</taxon>
    </lineage>
</organism>
<dbReference type="RefSeq" id="WP_346245488.1">
    <property type="nucleotide sequence ID" value="NZ_JBDIZK010000002.1"/>
</dbReference>
<evidence type="ECO:0000313" key="2">
    <source>
        <dbReference type="EMBL" id="MEN3746489.1"/>
    </source>
</evidence>